<feature type="domain" description="Bacteriophage phiJL001 Gp84 C-terminal" evidence="1">
    <location>
        <begin position="174"/>
        <end position="253"/>
    </location>
</feature>
<dbReference type="AlphaFoldDB" id="A0A833N8X2"/>
<dbReference type="InterPro" id="IPR018964">
    <property type="entry name" value="Phage_phiJL001_Gp84_C"/>
</dbReference>
<evidence type="ECO:0000313" key="3">
    <source>
        <dbReference type="Proteomes" id="UP000469950"/>
    </source>
</evidence>
<proteinExistence type="predicted"/>
<accession>A0A833N8X2</accession>
<dbReference type="Pfam" id="PF09356">
    <property type="entry name" value="Phage_BR0599"/>
    <property type="match status" value="1"/>
</dbReference>
<dbReference type="RefSeq" id="WP_153740377.1">
    <property type="nucleotide sequence ID" value="NZ_WBMP01000005.1"/>
</dbReference>
<gene>
    <name evidence="2" type="ORF">F6453_1387</name>
</gene>
<dbReference type="EMBL" id="WBMP01000005">
    <property type="protein sequence ID" value="KAE8546141.1"/>
    <property type="molecule type" value="Genomic_DNA"/>
</dbReference>
<name>A0A833N8X2_MARNT</name>
<sequence>MSRVEIYTVTYDFNRWYYTSADDPHVENVVTWRPVPIRRSGVELQSNPEAGEFEIKVPLDLEFLELFRVSPPSGMVTLLCQSFDSATPGQKSVVFKGSIINVTWGLESATILCESSSQAIRRMGLRRNYQYGCPHMLYGGECRVNRNDFLTTGSASNVTGTSVDLIAAAGKPDDWFAGGYIEYTHSELQTVERISVGSSVGASGTLNLFSYPVGLIGGAEVRAYAGCNRTIQECTDKFNNTENYGGMPFIPSKNPFGSDPLY</sequence>
<comment type="caution">
    <text evidence="2">The sequence shown here is derived from an EMBL/GenBank/DDBJ whole genome shotgun (WGS) entry which is preliminary data.</text>
</comment>
<protein>
    <recommendedName>
        <fullName evidence="1">Bacteriophage phiJL001 Gp84 C-terminal domain-containing protein</fullName>
    </recommendedName>
</protein>
<evidence type="ECO:0000259" key="1">
    <source>
        <dbReference type="Pfam" id="PF09356"/>
    </source>
</evidence>
<dbReference type="Proteomes" id="UP000469950">
    <property type="component" value="Unassembled WGS sequence"/>
</dbReference>
<reference evidence="2 3" key="1">
    <citation type="submission" date="2019-10" db="EMBL/GenBank/DDBJ databases">
        <title>Draft genome sequence of Marinobacter hydrocarbonoclasticus NCT7M from the microbiome of the marine copepod.</title>
        <authorList>
            <person name="Nuttall R."/>
            <person name="Sharma G."/>
            <person name="Moisander P."/>
        </authorList>
    </citation>
    <scope>NUCLEOTIDE SEQUENCE [LARGE SCALE GENOMIC DNA]</scope>
    <source>
        <strain evidence="2 3">NCT7M</strain>
    </source>
</reference>
<organism evidence="2 3">
    <name type="scientific">Marinobacter nauticus</name>
    <name type="common">Marinobacter hydrocarbonoclasticus</name>
    <name type="synonym">Marinobacter aquaeolei</name>
    <dbReference type="NCBI Taxonomy" id="2743"/>
    <lineage>
        <taxon>Bacteria</taxon>
        <taxon>Pseudomonadati</taxon>
        <taxon>Pseudomonadota</taxon>
        <taxon>Gammaproteobacteria</taxon>
        <taxon>Pseudomonadales</taxon>
        <taxon>Marinobacteraceae</taxon>
        <taxon>Marinobacter</taxon>
    </lineage>
</organism>
<evidence type="ECO:0000313" key="2">
    <source>
        <dbReference type="EMBL" id="KAE8546141.1"/>
    </source>
</evidence>